<dbReference type="Proteomes" id="UP000600071">
    <property type="component" value="Unassembled WGS sequence"/>
</dbReference>
<accession>A0A833E8S2</accession>
<comment type="caution">
    <text evidence="1">The sequence shown here is derived from an EMBL/GenBank/DDBJ whole genome shotgun (WGS) entry which is preliminary data.</text>
</comment>
<sequence>MGKVYVLKEPKKDKAWNIYALREAARLKRWFQGVYYSPRLKRLLAVFKPTPGTHVNMLVFEEIGESILRDAYKMECPRGCNRCCVIRSGAFIVENELRWLPKEVRDRITKQPSELIRTPGGWVRIYRLDTETMGRCVFFDVEKGSCMLEKYGKHAKPVVCLLTYCTVFATRDGKLYLKKGYRVHRDGRTVIHYEEVDKRAWSRMVSRMGSVWVRYRKIYREAGEEAST</sequence>
<organism evidence="1 2">
    <name type="scientific">Pyrodictium delaneyi</name>
    <dbReference type="NCBI Taxonomy" id="1273541"/>
    <lineage>
        <taxon>Archaea</taxon>
        <taxon>Thermoproteota</taxon>
        <taxon>Thermoprotei</taxon>
        <taxon>Desulfurococcales</taxon>
        <taxon>Pyrodictiaceae</taxon>
        <taxon>Pyrodictium</taxon>
    </lineage>
</organism>
<name>A0A833E8S2_9CREN</name>
<gene>
    <name evidence="1" type="ORF">EYH50_00275</name>
</gene>
<evidence type="ECO:0000313" key="2">
    <source>
        <dbReference type="Proteomes" id="UP000600071"/>
    </source>
</evidence>
<proteinExistence type="predicted"/>
<protein>
    <submittedName>
        <fullName evidence="1">Uncharacterized protein</fullName>
    </submittedName>
</protein>
<dbReference type="EMBL" id="DQVR01000008">
    <property type="protein sequence ID" value="HIQ23473.1"/>
    <property type="molecule type" value="Genomic_DNA"/>
</dbReference>
<dbReference type="AlphaFoldDB" id="A0A833E8S2"/>
<reference evidence="1" key="1">
    <citation type="journal article" date="2020" name="ISME J.">
        <title>Gammaproteobacteria mediating utilization of methyl-, sulfur- and petroleum organic compounds in deep ocean hydrothermal plumes.</title>
        <authorList>
            <person name="Zhou Z."/>
            <person name="Liu Y."/>
            <person name="Pan J."/>
            <person name="Cron B.R."/>
            <person name="Toner B.M."/>
            <person name="Anantharaman K."/>
            <person name="Breier J.A."/>
            <person name="Dick G.J."/>
            <person name="Li M."/>
        </authorList>
    </citation>
    <scope>NUCLEOTIDE SEQUENCE</scope>
    <source>
        <strain evidence="1">SZUA-1523</strain>
    </source>
</reference>
<evidence type="ECO:0000313" key="1">
    <source>
        <dbReference type="EMBL" id="HIQ23473.1"/>
    </source>
</evidence>